<keyword evidence="3" id="KW-1185">Reference proteome</keyword>
<protein>
    <recommendedName>
        <fullName evidence="1">Peptidase M12B domain-containing protein</fullName>
    </recommendedName>
</protein>
<proteinExistence type="predicted"/>
<accession>A0A951J1K0</accession>
<feature type="domain" description="Peptidase M12B" evidence="1">
    <location>
        <begin position="216"/>
        <end position="346"/>
    </location>
</feature>
<dbReference type="Pfam" id="PF13688">
    <property type="entry name" value="Reprolysin_5"/>
    <property type="match status" value="1"/>
</dbReference>
<dbReference type="PANTHER" id="PTHR11905:SF159">
    <property type="entry name" value="ADAM METALLOPROTEASE"/>
    <property type="match status" value="1"/>
</dbReference>
<dbReference type="RefSeq" id="WP_219293809.1">
    <property type="nucleotide sequence ID" value="NZ_RPHB01000012.1"/>
</dbReference>
<evidence type="ECO:0000313" key="2">
    <source>
        <dbReference type="EMBL" id="MBW3470164.1"/>
    </source>
</evidence>
<organism evidence="2 3">
    <name type="scientific">Arthrospiribacter ruber</name>
    <dbReference type="NCBI Taxonomy" id="2487934"/>
    <lineage>
        <taxon>Bacteria</taxon>
        <taxon>Pseudomonadati</taxon>
        <taxon>Bacteroidota</taxon>
        <taxon>Cytophagia</taxon>
        <taxon>Cytophagales</taxon>
        <taxon>Cyclobacteriaceae</taxon>
        <taxon>Arthrospiribacter</taxon>
    </lineage>
</organism>
<evidence type="ECO:0000313" key="3">
    <source>
        <dbReference type="Proteomes" id="UP000727490"/>
    </source>
</evidence>
<dbReference type="GO" id="GO:0006509">
    <property type="term" value="P:membrane protein ectodomain proteolysis"/>
    <property type="evidence" value="ECO:0007669"/>
    <property type="project" value="TreeGrafter"/>
</dbReference>
<dbReference type="GO" id="GO:0004222">
    <property type="term" value="F:metalloendopeptidase activity"/>
    <property type="evidence" value="ECO:0007669"/>
    <property type="project" value="InterPro"/>
</dbReference>
<dbReference type="PANTHER" id="PTHR11905">
    <property type="entry name" value="ADAM A DISINTEGRIN AND METALLOPROTEASE DOMAIN"/>
    <property type="match status" value="1"/>
</dbReference>
<evidence type="ECO:0000259" key="1">
    <source>
        <dbReference type="PROSITE" id="PS50215"/>
    </source>
</evidence>
<dbReference type="PROSITE" id="PS50215">
    <property type="entry name" value="ADAM_MEPRO"/>
    <property type="match status" value="1"/>
</dbReference>
<dbReference type="InterPro" id="IPR001590">
    <property type="entry name" value="Peptidase_M12B"/>
</dbReference>
<gene>
    <name evidence="2" type="ORF">EGN73_20445</name>
</gene>
<name>A0A951J1K0_9BACT</name>
<dbReference type="Proteomes" id="UP000727490">
    <property type="component" value="Unassembled WGS sequence"/>
</dbReference>
<comment type="caution">
    <text evidence="2">The sequence shown here is derived from an EMBL/GenBank/DDBJ whole genome shotgun (WGS) entry which is preliminary data.</text>
</comment>
<dbReference type="AlphaFoldDB" id="A0A951J1K0"/>
<reference evidence="2 3" key="1">
    <citation type="journal article" date="2020" name="Syst. Appl. Microbiol.">
        <title>Arthrospiribacter ruber gen. nov., sp. nov., a novel bacterium isolated from Arthrospira cultures.</title>
        <authorList>
            <person name="Waleron M."/>
            <person name="Misztak A."/>
            <person name="Waleron M.M."/>
            <person name="Furmaniak M."/>
            <person name="Mrozik A."/>
            <person name="Waleron K."/>
        </authorList>
    </citation>
    <scope>NUCLEOTIDE SEQUENCE [LARGE SCALE GENOMIC DNA]</scope>
    <source>
        <strain evidence="2 3">DPMB0001</strain>
    </source>
</reference>
<dbReference type="EMBL" id="RPHB01000012">
    <property type="protein sequence ID" value="MBW3470164.1"/>
    <property type="molecule type" value="Genomic_DNA"/>
</dbReference>
<sequence length="346" mass="39291">MRKMFYCFPFAVFILFSFEVFCQENLLYERIQEAKADKVYFTVIPEAFRQAPNDREILDHFEKPERIESFLFDKTVYDDLSTGITMLIPLKDGQIQLDLLEVPDSFYHYEVVTSDGERRPSSQEIRHYRGIVKNDSASIVAISFLKDEVMGIVATDKGNFNLSLDKKSGKYVFFNENNLKDKSGFDCGVDHAHDFAGFKPEVLSQPSKHSVNSEDVCTLIYIETEHDIFLNRGSTNAVETYVAGLFNQVAALYQNENVEIRLSEIFIWTNTDPYTAVDANTLLNQFQANRTSFNGDLGQLLTFRGSGNTPSGFAAGFDGLCNSNVSERLSVSMFNDHINYSVIPVF</sequence>